<gene>
    <name evidence="1" type="ORF">MENTE1834_LOCUS43287</name>
</gene>
<reference evidence="1" key="1">
    <citation type="submission" date="2023-11" db="EMBL/GenBank/DDBJ databases">
        <authorList>
            <person name="Poullet M."/>
        </authorList>
    </citation>
    <scope>NUCLEOTIDE SEQUENCE</scope>
    <source>
        <strain evidence="1">E1834</strain>
    </source>
</reference>
<evidence type="ECO:0000313" key="1">
    <source>
        <dbReference type="EMBL" id="CAK5105662.1"/>
    </source>
</evidence>
<proteinExistence type="predicted"/>
<organism evidence="1 2">
    <name type="scientific">Meloidogyne enterolobii</name>
    <name type="common">Root-knot nematode worm</name>
    <name type="synonym">Meloidogyne mayaguensis</name>
    <dbReference type="NCBI Taxonomy" id="390850"/>
    <lineage>
        <taxon>Eukaryota</taxon>
        <taxon>Metazoa</taxon>
        <taxon>Ecdysozoa</taxon>
        <taxon>Nematoda</taxon>
        <taxon>Chromadorea</taxon>
        <taxon>Rhabditida</taxon>
        <taxon>Tylenchina</taxon>
        <taxon>Tylenchomorpha</taxon>
        <taxon>Tylenchoidea</taxon>
        <taxon>Meloidogynidae</taxon>
        <taxon>Meloidogyninae</taxon>
        <taxon>Meloidogyne</taxon>
    </lineage>
</organism>
<dbReference type="EMBL" id="CAVMJV010000120">
    <property type="protein sequence ID" value="CAK5105662.1"/>
    <property type="molecule type" value="Genomic_DNA"/>
</dbReference>
<name>A0ACB1AUB3_MELEN</name>
<protein>
    <submittedName>
        <fullName evidence="1">Uncharacterized protein</fullName>
    </submittedName>
</protein>
<accession>A0ACB1AUB3</accession>
<dbReference type="Proteomes" id="UP001497535">
    <property type="component" value="Unassembled WGS sequence"/>
</dbReference>
<evidence type="ECO:0000313" key="2">
    <source>
        <dbReference type="Proteomes" id="UP001497535"/>
    </source>
</evidence>
<comment type="caution">
    <text evidence="1">The sequence shown here is derived from an EMBL/GenBank/DDBJ whole genome shotgun (WGS) entry which is preliminary data.</text>
</comment>
<keyword evidence="2" id="KW-1185">Reference proteome</keyword>
<sequence length="202" mass="23107">MTSIKHPSILWAQRVNQIFLTIEDGNLKINELVCEEDKFKIVGEKGGEKYEADLVLYGKLKGAERKKVDTSRRLELIIPKEKEEWWPRLLKMPGKVPWIKVDFNKWKDEDEVSDYEDEGITAPMDFSKFMPVNGGGGRGFGMPGGEGFDELEGMGGEEEEEDYFENNEGEELPNLKEDEVDEEKNCGEGSSEEKKMEETSKE</sequence>